<protein>
    <submittedName>
        <fullName evidence="2">GH10142</fullName>
    </submittedName>
</protein>
<feature type="region of interest" description="Disordered" evidence="1">
    <location>
        <begin position="1"/>
        <end position="22"/>
    </location>
</feature>
<dbReference type="Proteomes" id="UP000001070">
    <property type="component" value="Unassembled WGS sequence"/>
</dbReference>
<dbReference type="AlphaFoldDB" id="B4JCA9"/>
<gene>
    <name evidence="2" type="primary">Dgri\GH10142</name>
    <name evidence="2" type="ORF">Dgri_GH10142</name>
</gene>
<evidence type="ECO:0000313" key="3">
    <source>
        <dbReference type="Proteomes" id="UP000001070"/>
    </source>
</evidence>
<name>B4JCA9_DROGR</name>
<evidence type="ECO:0000313" key="2">
    <source>
        <dbReference type="EMBL" id="EDW04142.1"/>
    </source>
</evidence>
<sequence length="56" mass="5938">MLKYCMSELGKDGDEDEDDKVDEDVDANDDVIVGADDVQTGEVTANGAETVCANVN</sequence>
<dbReference type="HOGENOM" id="CLU_3016390_0_0_1"/>
<dbReference type="InParanoid" id="B4JCA9"/>
<proteinExistence type="predicted"/>
<evidence type="ECO:0000256" key="1">
    <source>
        <dbReference type="SAM" id="MobiDB-lite"/>
    </source>
</evidence>
<dbReference type="EMBL" id="CH916368">
    <property type="protein sequence ID" value="EDW04142.1"/>
    <property type="molecule type" value="Genomic_DNA"/>
</dbReference>
<reference evidence="2 3" key="1">
    <citation type="journal article" date="2007" name="Nature">
        <title>Evolution of genes and genomes on the Drosophila phylogeny.</title>
        <authorList>
            <consortium name="Drosophila 12 Genomes Consortium"/>
            <person name="Clark A.G."/>
            <person name="Eisen M.B."/>
            <person name="Smith D.R."/>
            <person name="Bergman C.M."/>
            <person name="Oliver B."/>
            <person name="Markow T.A."/>
            <person name="Kaufman T.C."/>
            <person name="Kellis M."/>
            <person name="Gelbart W."/>
            <person name="Iyer V.N."/>
            <person name="Pollard D.A."/>
            <person name="Sackton T.B."/>
            <person name="Larracuente A.M."/>
            <person name="Singh N.D."/>
            <person name="Abad J.P."/>
            <person name="Abt D.N."/>
            <person name="Adryan B."/>
            <person name="Aguade M."/>
            <person name="Akashi H."/>
            <person name="Anderson W.W."/>
            <person name="Aquadro C.F."/>
            <person name="Ardell D.H."/>
            <person name="Arguello R."/>
            <person name="Artieri C.G."/>
            <person name="Barbash D.A."/>
            <person name="Barker D."/>
            <person name="Barsanti P."/>
            <person name="Batterham P."/>
            <person name="Batzoglou S."/>
            <person name="Begun D."/>
            <person name="Bhutkar A."/>
            <person name="Blanco E."/>
            <person name="Bosak S.A."/>
            <person name="Bradley R.K."/>
            <person name="Brand A.D."/>
            <person name="Brent M.R."/>
            <person name="Brooks A.N."/>
            <person name="Brown R.H."/>
            <person name="Butlin R.K."/>
            <person name="Caggese C."/>
            <person name="Calvi B.R."/>
            <person name="Bernardo de Carvalho A."/>
            <person name="Caspi A."/>
            <person name="Castrezana S."/>
            <person name="Celniker S.E."/>
            <person name="Chang J.L."/>
            <person name="Chapple C."/>
            <person name="Chatterji S."/>
            <person name="Chinwalla A."/>
            <person name="Civetta A."/>
            <person name="Clifton S.W."/>
            <person name="Comeron J.M."/>
            <person name="Costello J.C."/>
            <person name="Coyne J.A."/>
            <person name="Daub J."/>
            <person name="David R.G."/>
            <person name="Delcher A.L."/>
            <person name="Delehaunty K."/>
            <person name="Do C.B."/>
            <person name="Ebling H."/>
            <person name="Edwards K."/>
            <person name="Eickbush T."/>
            <person name="Evans J.D."/>
            <person name="Filipski A."/>
            <person name="Findeiss S."/>
            <person name="Freyhult E."/>
            <person name="Fulton L."/>
            <person name="Fulton R."/>
            <person name="Garcia A.C."/>
            <person name="Gardiner A."/>
            <person name="Garfield D.A."/>
            <person name="Garvin B.E."/>
            <person name="Gibson G."/>
            <person name="Gilbert D."/>
            <person name="Gnerre S."/>
            <person name="Godfrey J."/>
            <person name="Good R."/>
            <person name="Gotea V."/>
            <person name="Gravely B."/>
            <person name="Greenberg A.J."/>
            <person name="Griffiths-Jones S."/>
            <person name="Gross S."/>
            <person name="Guigo R."/>
            <person name="Gustafson E.A."/>
            <person name="Haerty W."/>
            <person name="Hahn M.W."/>
            <person name="Halligan D.L."/>
            <person name="Halpern A.L."/>
            <person name="Halter G.M."/>
            <person name="Han M.V."/>
            <person name="Heger A."/>
            <person name="Hillier L."/>
            <person name="Hinrichs A.S."/>
            <person name="Holmes I."/>
            <person name="Hoskins R.A."/>
            <person name="Hubisz M.J."/>
            <person name="Hultmark D."/>
            <person name="Huntley M.A."/>
            <person name="Jaffe D.B."/>
            <person name="Jagadeeshan S."/>
            <person name="Jeck W.R."/>
            <person name="Johnson J."/>
            <person name="Jones C.D."/>
            <person name="Jordan W.C."/>
            <person name="Karpen G.H."/>
            <person name="Kataoka E."/>
            <person name="Keightley P.D."/>
            <person name="Kheradpour P."/>
            <person name="Kirkness E.F."/>
            <person name="Koerich L.B."/>
            <person name="Kristiansen K."/>
            <person name="Kudrna D."/>
            <person name="Kulathinal R.J."/>
            <person name="Kumar S."/>
            <person name="Kwok R."/>
            <person name="Lander E."/>
            <person name="Langley C.H."/>
            <person name="Lapoint R."/>
            <person name="Lazzaro B.P."/>
            <person name="Lee S.J."/>
            <person name="Levesque L."/>
            <person name="Li R."/>
            <person name="Lin C.F."/>
            <person name="Lin M.F."/>
            <person name="Lindblad-Toh K."/>
            <person name="Llopart A."/>
            <person name="Long M."/>
            <person name="Low L."/>
            <person name="Lozovsky E."/>
            <person name="Lu J."/>
            <person name="Luo M."/>
            <person name="Machado C.A."/>
            <person name="Makalowski W."/>
            <person name="Marzo M."/>
            <person name="Matsuda M."/>
            <person name="Matzkin L."/>
            <person name="McAllister B."/>
            <person name="McBride C.S."/>
            <person name="McKernan B."/>
            <person name="McKernan K."/>
            <person name="Mendez-Lago M."/>
            <person name="Minx P."/>
            <person name="Mollenhauer M.U."/>
            <person name="Montooth K."/>
            <person name="Mount S.M."/>
            <person name="Mu X."/>
            <person name="Myers E."/>
            <person name="Negre B."/>
            <person name="Newfeld S."/>
            <person name="Nielsen R."/>
            <person name="Noor M.A."/>
            <person name="O'Grady P."/>
            <person name="Pachter L."/>
            <person name="Papaceit M."/>
            <person name="Parisi M.J."/>
            <person name="Parisi M."/>
            <person name="Parts L."/>
            <person name="Pedersen J.S."/>
            <person name="Pesole G."/>
            <person name="Phillippy A.M."/>
            <person name="Ponting C.P."/>
            <person name="Pop M."/>
            <person name="Porcelli D."/>
            <person name="Powell J.R."/>
            <person name="Prohaska S."/>
            <person name="Pruitt K."/>
            <person name="Puig M."/>
            <person name="Quesneville H."/>
            <person name="Ram K.R."/>
            <person name="Rand D."/>
            <person name="Rasmussen M.D."/>
            <person name="Reed L.K."/>
            <person name="Reenan R."/>
            <person name="Reily A."/>
            <person name="Remington K.A."/>
            <person name="Rieger T.T."/>
            <person name="Ritchie M.G."/>
            <person name="Robin C."/>
            <person name="Rogers Y.H."/>
            <person name="Rohde C."/>
            <person name="Rozas J."/>
            <person name="Rubenfield M.J."/>
            <person name="Ruiz A."/>
            <person name="Russo S."/>
            <person name="Salzberg S.L."/>
            <person name="Sanchez-Gracia A."/>
            <person name="Saranga D.J."/>
            <person name="Sato H."/>
            <person name="Schaeffer S.W."/>
            <person name="Schatz M.C."/>
            <person name="Schlenke T."/>
            <person name="Schwartz R."/>
            <person name="Segarra C."/>
            <person name="Singh R.S."/>
            <person name="Sirot L."/>
            <person name="Sirota M."/>
            <person name="Sisneros N.B."/>
            <person name="Smith C.D."/>
            <person name="Smith T.F."/>
            <person name="Spieth J."/>
            <person name="Stage D.E."/>
            <person name="Stark A."/>
            <person name="Stephan W."/>
            <person name="Strausberg R.L."/>
            <person name="Strempel S."/>
            <person name="Sturgill D."/>
            <person name="Sutton G."/>
            <person name="Sutton G.G."/>
            <person name="Tao W."/>
            <person name="Teichmann S."/>
            <person name="Tobari Y.N."/>
            <person name="Tomimura Y."/>
            <person name="Tsolas J.M."/>
            <person name="Valente V.L."/>
            <person name="Venter E."/>
            <person name="Venter J.C."/>
            <person name="Vicario S."/>
            <person name="Vieira F.G."/>
            <person name="Vilella A.J."/>
            <person name="Villasante A."/>
            <person name="Walenz B."/>
            <person name="Wang J."/>
            <person name="Wasserman M."/>
            <person name="Watts T."/>
            <person name="Wilson D."/>
            <person name="Wilson R.K."/>
            <person name="Wing R.A."/>
            <person name="Wolfner M.F."/>
            <person name="Wong A."/>
            <person name="Wong G.K."/>
            <person name="Wu C.I."/>
            <person name="Wu G."/>
            <person name="Yamamoto D."/>
            <person name="Yang H.P."/>
            <person name="Yang S.P."/>
            <person name="Yorke J.A."/>
            <person name="Yoshida K."/>
            <person name="Zdobnov E."/>
            <person name="Zhang P."/>
            <person name="Zhang Y."/>
            <person name="Zimin A.V."/>
            <person name="Baldwin J."/>
            <person name="Abdouelleil A."/>
            <person name="Abdulkadir J."/>
            <person name="Abebe A."/>
            <person name="Abera B."/>
            <person name="Abreu J."/>
            <person name="Acer S.C."/>
            <person name="Aftuck L."/>
            <person name="Alexander A."/>
            <person name="An P."/>
            <person name="Anderson E."/>
            <person name="Anderson S."/>
            <person name="Arachi H."/>
            <person name="Azer M."/>
            <person name="Bachantsang P."/>
            <person name="Barry A."/>
            <person name="Bayul T."/>
            <person name="Berlin A."/>
            <person name="Bessette D."/>
            <person name="Bloom T."/>
            <person name="Blye J."/>
            <person name="Boguslavskiy L."/>
            <person name="Bonnet C."/>
            <person name="Boukhgalter B."/>
            <person name="Bourzgui I."/>
            <person name="Brown A."/>
            <person name="Cahill P."/>
            <person name="Channer S."/>
            <person name="Cheshatsang Y."/>
            <person name="Chuda L."/>
            <person name="Citroen M."/>
            <person name="Collymore A."/>
            <person name="Cooke P."/>
            <person name="Costello M."/>
            <person name="D'Aco K."/>
            <person name="Daza R."/>
            <person name="De Haan G."/>
            <person name="DeGray S."/>
            <person name="DeMaso C."/>
            <person name="Dhargay N."/>
            <person name="Dooley K."/>
            <person name="Dooley E."/>
            <person name="Doricent M."/>
            <person name="Dorje P."/>
            <person name="Dorjee K."/>
            <person name="Dupes A."/>
            <person name="Elong R."/>
            <person name="Falk J."/>
            <person name="Farina A."/>
            <person name="Faro S."/>
            <person name="Ferguson D."/>
            <person name="Fisher S."/>
            <person name="Foley C.D."/>
            <person name="Franke A."/>
            <person name="Friedrich D."/>
            <person name="Gadbois L."/>
            <person name="Gearin G."/>
            <person name="Gearin C.R."/>
            <person name="Giannoukos G."/>
            <person name="Goode T."/>
            <person name="Graham J."/>
            <person name="Grandbois E."/>
            <person name="Grewal S."/>
            <person name="Gyaltsen K."/>
            <person name="Hafez N."/>
            <person name="Hagos B."/>
            <person name="Hall J."/>
            <person name="Henson C."/>
            <person name="Hollinger A."/>
            <person name="Honan T."/>
            <person name="Huard M.D."/>
            <person name="Hughes L."/>
            <person name="Hurhula B."/>
            <person name="Husby M.E."/>
            <person name="Kamat A."/>
            <person name="Kanga B."/>
            <person name="Kashin S."/>
            <person name="Khazanovich D."/>
            <person name="Kisner P."/>
            <person name="Lance K."/>
            <person name="Lara M."/>
            <person name="Lee W."/>
            <person name="Lennon N."/>
            <person name="Letendre F."/>
            <person name="LeVine R."/>
            <person name="Lipovsky A."/>
            <person name="Liu X."/>
            <person name="Liu J."/>
            <person name="Liu S."/>
            <person name="Lokyitsang T."/>
            <person name="Lokyitsang Y."/>
            <person name="Lubonja R."/>
            <person name="Lui A."/>
            <person name="MacDonald P."/>
            <person name="Magnisalis V."/>
            <person name="Maru K."/>
            <person name="Matthews C."/>
            <person name="McCusker W."/>
            <person name="McDonough S."/>
            <person name="Mehta T."/>
            <person name="Meldrim J."/>
            <person name="Meneus L."/>
            <person name="Mihai O."/>
            <person name="Mihalev A."/>
            <person name="Mihova T."/>
            <person name="Mittelman R."/>
            <person name="Mlenga V."/>
            <person name="Montmayeur A."/>
            <person name="Mulrain L."/>
            <person name="Navidi A."/>
            <person name="Naylor J."/>
            <person name="Negash T."/>
            <person name="Nguyen T."/>
            <person name="Nguyen N."/>
            <person name="Nicol R."/>
            <person name="Norbu C."/>
            <person name="Norbu N."/>
            <person name="Novod N."/>
            <person name="O'Neill B."/>
            <person name="Osman S."/>
            <person name="Markiewicz E."/>
            <person name="Oyono O.L."/>
            <person name="Patti C."/>
            <person name="Phunkhang P."/>
            <person name="Pierre F."/>
            <person name="Priest M."/>
            <person name="Raghuraman S."/>
            <person name="Rege F."/>
            <person name="Reyes R."/>
            <person name="Rise C."/>
            <person name="Rogov P."/>
            <person name="Ross K."/>
            <person name="Ryan E."/>
            <person name="Settipalli S."/>
            <person name="Shea T."/>
            <person name="Sherpa N."/>
            <person name="Shi L."/>
            <person name="Shih D."/>
            <person name="Sparrow T."/>
            <person name="Spaulding J."/>
            <person name="Stalker J."/>
            <person name="Stange-Thomann N."/>
            <person name="Stavropoulos S."/>
            <person name="Stone C."/>
            <person name="Strader C."/>
            <person name="Tesfaye S."/>
            <person name="Thomson T."/>
            <person name="Thoulutsang Y."/>
            <person name="Thoulutsang D."/>
            <person name="Topham K."/>
            <person name="Topping I."/>
            <person name="Tsamla T."/>
            <person name="Vassiliev H."/>
            <person name="Vo A."/>
            <person name="Wangchuk T."/>
            <person name="Wangdi T."/>
            <person name="Weiand M."/>
            <person name="Wilkinson J."/>
            <person name="Wilson A."/>
            <person name="Yadav S."/>
            <person name="Young G."/>
            <person name="Yu Q."/>
            <person name="Zembek L."/>
            <person name="Zhong D."/>
            <person name="Zimmer A."/>
            <person name="Zwirko Z."/>
            <person name="Jaffe D.B."/>
            <person name="Alvarez P."/>
            <person name="Brockman W."/>
            <person name="Butler J."/>
            <person name="Chin C."/>
            <person name="Gnerre S."/>
            <person name="Grabherr M."/>
            <person name="Kleber M."/>
            <person name="Mauceli E."/>
            <person name="MacCallum I."/>
        </authorList>
    </citation>
    <scope>NUCLEOTIDE SEQUENCE [LARGE SCALE GENOMIC DNA]</scope>
    <source>
        <strain evidence="3">Tucson 15287-2541.00</strain>
    </source>
</reference>
<feature type="compositionally biased region" description="Acidic residues" evidence="1">
    <location>
        <begin position="13"/>
        <end position="22"/>
    </location>
</feature>
<accession>B4JCA9</accession>
<organism evidence="3">
    <name type="scientific">Drosophila grimshawi</name>
    <name type="common">Hawaiian fruit fly</name>
    <name type="synonym">Idiomyia grimshawi</name>
    <dbReference type="NCBI Taxonomy" id="7222"/>
    <lineage>
        <taxon>Eukaryota</taxon>
        <taxon>Metazoa</taxon>
        <taxon>Ecdysozoa</taxon>
        <taxon>Arthropoda</taxon>
        <taxon>Hexapoda</taxon>
        <taxon>Insecta</taxon>
        <taxon>Pterygota</taxon>
        <taxon>Neoptera</taxon>
        <taxon>Endopterygota</taxon>
        <taxon>Diptera</taxon>
        <taxon>Brachycera</taxon>
        <taxon>Muscomorpha</taxon>
        <taxon>Ephydroidea</taxon>
        <taxon>Drosophilidae</taxon>
        <taxon>Drosophila</taxon>
        <taxon>Hawaiian Drosophila</taxon>
    </lineage>
</organism>
<keyword evidence="3" id="KW-1185">Reference proteome</keyword>